<dbReference type="Proteomes" id="UP000555367">
    <property type="component" value="Unassembled WGS sequence"/>
</dbReference>
<evidence type="ECO:0000256" key="9">
    <source>
        <dbReference type="SAM" id="Coils"/>
    </source>
</evidence>
<dbReference type="PANTHER" id="PTHR44899:SF8">
    <property type="entry name" value="NIMA-RELATED KINASE 11"/>
    <property type="match status" value="1"/>
</dbReference>
<dbReference type="OrthoDB" id="248923at2759"/>
<dbReference type="SUPFAM" id="SSF56112">
    <property type="entry name" value="Protein kinase-like (PK-like)"/>
    <property type="match status" value="1"/>
</dbReference>
<dbReference type="EC" id="2.7.11.1" evidence="1"/>
<dbReference type="GO" id="GO:0005524">
    <property type="term" value="F:ATP binding"/>
    <property type="evidence" value="ECO:0007669"/>
    <property type="project" value="UniProtKB-KW"/>
</dbReference>
<sequence length="373" mass="42793">SLGCILYEMCCLNHAFTGHNFLSVVLKIVEGDTPSLPDRYPSKLNALLCSMLHKNPSLRPAAAEILKIPYIDEQLKSIQYKFTNMTVKDKALNWQKAAAPIFDAVQRKVHLQTLQELSEVQKMTPRERMRLRKLNAADEKAKKLKQLAEEKYQENIKRMQEFRSRNFQQLNVNVLHCTPLFYFPHAFFSIEAQSCSKTNNLEVHRSLDHLAEPIPEDPEIADEFYNDEFESCSEDSEEEEDVEASQSVSKTNHQVYVIFGKTDSDIEAMVKYLESVLNNSSSGSRTVTRVSPGAPQGFRALNSTMAETKLKRMRESAIGKLGAEVFEAVYSYLKQARQQNASEEEIRRRLEKLVSRASDCFEVDQLLYFEEQL</sequence>
<keyword evidence="5 11" id="KW-0418">Kinase</keyword>
<feature type="non-terminal residue" evidence="11">
    <location>
        <position position="1"/>
    </location>
</feature>
<name>A0A7L3BXL4_PELUR</name>
<dbReference type="InterPro" id="IPR000719">
    <property type="entry name" value="Prot_kinase_dom"/>
</dbReference>
<keyword evidence="4" id="KW-0547">Nucleotide-binding</keyword>
<evidence type="ECO:0000256" key="3">
    <source>
        <dbReference type="ARBA" id="ARBA00022679"/>
    </source>
</evidence>
<evidence type="ECO:0000256" key="7">
    <source>
        <dbReference type="ARBA" id="ARBA00047899"/>
    </source>
</evidence>
<reference evidence="11 12" key="1">
    <citation type="submission" date="2019-09" db="EMBL/GenBank/DDBJ databases">
        <title>Bird 10,000 Genomes (B10K) Project - Family phase.</title>
        <authorList>
            <person name="Zhang G."/>
        </authorList>
    </citation>
    <scope>NUCLEOTIDE SEQUENCE [LARGE SCALE GENOMIC DNA]</scope>
    <source>
        <strain evidence="11">B10K-DU-012-45</strain>
    </source>
</reference>
<evidence type="ECO:0000259" key="10">
    <source>
        <dbReference type="PROSITE" id="PS50011"/>
    </source>
</evidence>
<evidence type="ECO:0000256" key="5">
    <source>
        <dbReference type="ARBA" id="ARBA00022777"/>
    </source>
</evidence>
<gene>
    <name evidence="11" type="primary">Nek11</name>
    <name evidence="11" type="ORF">PELURI_R11028</name>
</gene>
<accession>A0A7L3BXL4</accession>
<keyword evidence="3" id="KW-0808">Transferase</keyword>
<dbReference type="InterPro" id="IPR011009">
    <property type="entry name" value="Kinase-like_dom_sf"/>
</dbReference>
<evidence type="ECO:0000256" key="1">
    <source>
        <dbReference type="ARBA" id="ARBA00012513"/>
    </source>
</evidence>
<comment type="catalytic activity">
    <reaction evidence="7">
        <text>L-threonyl-[protein] + ATP = O-phospho-L-threonyl-[protein] + ADP + H(+)</text>
        <dbReference type="Rhea" id="RHEA:46608"/>
        <dbReference type="Rhea" id="RHEA-COMP:11060"/>
        <dbReference type="Rhea" id="RHEA-COMP:11605"/>
        <dbReference type="ChEBI" id="CHEBI:15378"/>
        <dbReference type="ChEBI" id="CHEBI:30013"/>
        <dbReference type="ChEBI" id="CHEBI:30616"/>
        <dbReference type="ChEBI" id="CHEBI:61977"/>
        <dbReference type="ChEBI" id="CHEBI:456216"/>
        <dbReference type="EC" id="2.7.11.1"/>
    </reaction>
</comment>
<dbReference type="EMBL" id="VZTQ01005099">
    <property type="protein sequence ID" value="NXT35258.1"/>
    <property type="molecule type" value="Genomic_DNA"/>
</dbReference>
<evidence type="ECO:0000256" key="2">
    <source>
        <dbReference type="ARBA" id="ARBA00022527"/>
    </source>
</evidence>
<dbReference type="InterPro" id="IPR051131">
    <property type="entry name" value="NEK_Ser/Thr_kinase_NIMA"/>
</dbReference>
<organism evidence="11 12">
    <name type="scientific">Pelecanoides urinatrix</name>
    <name type="common">Common diving petrel</name>
    <name type="synonym">Procellaria urinatrix</name>
    <dbReference type="NCBI Taxonomy" id="37079"/>
    <lineage>
        <taxon>Eukaryota</taxon>
        <taxon>Metazoa</taxon>
        <taxon>Chordata</taxon>
        <taxon>Craniata</taxon>
        <taxon>Vertebrata</taxon>
        <taxon>Euteleostomi</taxon>
        <taxon>Archelosauria</taxon>
        <taxon>Archosauria</taxon>
        <taxon>Dinosauria</taxon>
        <taxon>Saurischia</taxon>
        <taxon>Theropoda</taxon>
        <taxon>Coelurosauria</taxon>
        <taxon>Aves</taxon>
        <taxon>Neognathae</taxon>
        <taxon>Neoaves</taxon>
        <taxon>Aequornithes</taxon>
        <taxon>Procellariiformes</taxon>
        <taxon>Procellariidae</taxon>
        <taxon>Pelecanoides</taxon>
    </lineage>
</organism>
<evidence type="ECO:0000313" key="11">
    <source>
        <dbReference type="EMBL" id="NXT35258.1"/>
    </source>
</evidence>
<feature type="non-terminal residue" evidence="11">
    <location>
        <position position="373"/>
    </location>
</feature>
<proteinExistence type="predicted"/>
<dbReference type="GO" id="GO:0004674">
    <property type="term" value="F:protein serine/threonine kinase activity"/>
    <property type="evidence" value="ECO:0007669"/>
    <property type="project" value="UniProtKB-KW"/>
</dbReference>
<evidence type="ECO:0000256" key="4">
    <source>
        <dbReference type="ARBA" id="ARBA00022741"/>
    </source>
</evidence>
<keyword evidence="12" id="KW-1185">Reference proteome</keyword>
<comment type="caution">
    <text evidence="11">The sequence shown here is derived from an EMBL/GenBank/DDBJ whole genome shotgun (WGS) entry which is preliminary data.</text>
</comment>
<feature type="domain" description="Protein kinase" evidence="10">
    <location>
        <begin position="1"/>
        <end position="71"/>
    </location>
</feature>
<evidence type="ECO:0000313" key="12">
    <source>
        <dbReference type="Proteomes" id="UP000555367"/>
    </source>
</evidence>
<dbReference type="PANTHER" id="PTHR44899">
    <property type="entry name" value="CAMK FAMILY PROTEIN KINASE"/>
    <property type="match status" value="1"/>
</dbReference>
<protein>
    <recommendedName>
        <fullName evidence="1">non-specific serine/threonine protein kinase</fullName>
        <ecNumber evidence="1">2.7.11.1</ecNumber>
    </recommendedName>
</protein>
<dbReference type="Gene3D" id="1.10.510.10">
    <property type="entry name" value="Transferase(Phosphotransferase) domain 1"/>
    <property type="match status" value="1"/>
</dbReference>
<evidence type="ECO:0000256" key="8">
    <source>
        <dbReference type="ARBA" id="ARBA00048679"/>
    </source>
</evidence>
<comment type="catalytic activity">
    <reaction evidence="8">
        <text>L-seryl-[protein] + ATP = O-phospho-L-seryl-[protein] + ADP + H(+)</text>
        <dbReference type="Rhea" id="RHEA:17989"/>
        <dbReference type="Rhea" id="RHEA-COMP:9863"/>
        <dbReference type="Rhea" id="RHEA-COMP:11604"/>
        <dbReference type="ChEBI" id="CHEBI:15378"/>
        <dbReference type="ChEBI" id="CHEBI:29999"/>
        <dbReference type="ChEBI" id="CHEBI:30616"/>
        <dbReference type="ChEBI" id="CHEBI:83421"/>
        <dbReference type="ChEBI" id="CHEBI:456216"/>
        <dbReference type="EC" id="2.7.11.1"/>
    </reaction>
</comment>
<dbReference type="PROSITE" id="PS50011">
    <property type="entry name" value="PROTEIN_KINASE_DOM"/>
    <property type="match status" value="1"/>
</dbReference>
<keyword evidence="9" id="KW-0175">Coiled coil</keyword>
<keyword evidence="2" id="KW-0723">Serine/threonine-protein kinase</keyword>
<evidence type="ECO:0000256" key="6">
    <source>
        <dbReference type="ARBA" id="ARBA00022840"/>
    </source>
</evidence>
<dbReference type="AlphaFoldDB" id="A0A7L3BXL4"/>
<keyword evidence="6" id="KW-0067">ATP-binding</keyword>
<feature type="coiled-coil region" evidence="9">
    <location>
        <begin position="131"/>
        <end position="165"/>
    </location>
</feature>